<dbReference type="SUPFAM" id="SSF56935">
    <property type="entry name" value="Porins"/>
    <property type="match status" value="1"/>
</dbReference>
<dbReference type="InterPro" id="IPR037066">
    <property type="entry name" value="Plug_dom_sf"/>
</dbReference>
<dbReference type="GO" id="GO:0015344">
    <property type="term" value="F:siderophore uptake transmembrane transporter activity"/>
    <property type="evidence" value="ECO:0007669"/>
    <property type="project" value="TreeGrafter"/>
</dbReference>
<evidence type="ECO:0000313" key="15">
    <source>
        <dbReference type="EMBL" id="EXY75684.1"/>
    </source>
</evidence>
<evidence type="ECO:0000256" key="7">
    <source>
        <dbReference type="ARBA" id="ARBA00023136"/>
    </source>
</evidence>
<evidence type="ECO:0000256" key="3">
    <source>
        <dbReference type="ARBA" id="ARBA00022452"/>
    </source>
</evidence>
<keyword evidence="5 12" id="KW-0732">Signal</keyword>
<evidence type="ECO:0000256" key="10">
    <source>
        <dbReference type="PROSITE-ProRule" id="PRU01360"/>
    </source>
</evidence>
<dbReference type="InterPro" id="IPR008969">
    <property type="entry name" value="CarboxyPept-like_regulatory"/>
</dbReference>
<keyword evidence="7 10" id="KW-0472">Membrane</keyword>
<accession>A0A015SU66</accession>
<dbReference type="Pfam" id="PF13715">
    <property type="entry name" value="CarbopepD_reg_2"/>
    <property type="match status" value="1"/>
</dbReference>
<keyword evidence="4 10" id="KW-0812">Transmembrane</keyword>
<dbReference type="Proteomes" id="UP000020529">
    <property type="component" value="Unassembled WGS sequence"/>
</dbReference>
<dbReference type="InterPro" id="IPR000531">
    <property type="entry name" value="Beta-barrel_TonB"/>
</dbReference>
<dbReference type="PANTHER" id="PTHR30069">
    <property type="entry name" value="TONB-DEPENDENT OUTER MEMBRANE RECEPTOR"/>
    <property type="match status" value="1"/>
</dbReference>
<keyword evidence="9 10" id="KW-0998">Cell outer membrane</keyword>
<dbReference type="Gene3D" id="2.40.170.20">
    <property type="entry name" value="TonB-dependent receptor, beta-barrel domain"/>
    <property type="match status" value="1"/>
</dbReference>
<dbReference type="SUPFAM" id="SSF49464">
    <property type="entry name" value="Carboxypeptidase regulatory domain-like"/>
    <property type="match status" value="1"/>
</dbReference>
<comment type="caution">
    <text evidence="15">The sequence shown here is derived from an EMBL/GenBank/DDBJ whole genome shotgun (WGS) entry which is preliminary data.</text>
</comment>
<dbReference type="Gene3D" id="2.170.130.10">
    <property type="entry name" value="TonB-dependent receptor, plug domain"/>
    <property type="match status" value="1"/>
</dbReference>
<dbReference type="PROSITE" id="PS51257">
    <property type="entry name" value="PROKAR_LIPOPROTEIN"/>
    <property type="match status" value="1"/>
</dbReference>
<evidence type="ECO:0000313" key="16">
    <source>
        <dbReference type="Proteomes" id="UP000020529"/>
    </source>
</evidence>
<evidence type="ECO:0000256" key="6">
    <source>
        <dbReference type="ARBA" id="ARBA00023077"/>
    </source>
</evidence>
<dbReference type="Pfam" id="PF00593">
    <property type="entry name" value="TonB_dep_Rec_b-barrel"/>
    <property type="match status" value="1"/>
</dbReference>
<feature type="domain" description="TonB-dependent receptor plug" evidence="14">
    <location>
        <begin position="123"/>
        <end position="227"/>
    </location>
</feature>
<evidence type="ECO:0000256" key="4">
    <source>
        <dbReference type="ARBA" id="ARBA00022692"/>
    </source>
</evidence>
<evidence type="ECO:0000256" key="11">
    <source>
        <dbReference type="RuleBase" id="RU003357"/>
    </source>
</evidence>
<name>A0A015SU66_BACFG</name>
<evidence type="ECO:0000259" key="13">
    <source>
        <dbReference type="Pfam" id="PF00593"/>
    </source>
</evidence>
<dbReference type="RefSeq" id="WP_022347844.1">
    <property type="nucleotide sequence ID" value="NZ_JGCY01000228.1"/>
</dbReference>
<dbReference type="InterPro" id="IPR039426">
    <property type="entry name" value="TonB-dep_rcpt-like"/>
</dbReference>
<gene>
    <name evidence="15" type="ORF">M124_0518</name>
</gene>
<evidence type="ECO:0000256" key="2">
    <source>
        <dbReference type="ARBA" id="ARBA00022448"/>
    </source>
</evidence>
<feature type="domain" description="TonB-dependent receptor-like beta-barrel" evidence="13">
    <location>
        <begin position="526"/>
        <end position="752"/>
    </location>
</feature>
<dbReference type="InterPro" id="IPR012910">
    <property type="entry name" value="Plug_dom"/>
</dbReference>
<dbReference type="Gene3D" id="2.60.40.1120">
    <property type="entry name" value="Carboxypeptidase-like, regulatory domain"/>
    <property type="match status" value="1"/>
</dbReference>
<dbReference type="GO" id="GO:0044718">
    <property type="term" value="P:siderophore transmembrane transport"/>
    <property type="evidence" value="ECO:0007669"/>
    <property type="project" value="TreeGrafter"/>
</dbReference>
<keyword evidence="3 10" id="KW-1134">Transmembrane beta strand</keyword>
<evidence type="ECO:0000259" key="14">
    <source>
        <dbReference type="Pfam" id="PF07715"/>
    </source>
</evidence>
<evidence type="ECO:0000256" key="1">
    <source>
        <dbReference type="ARBA" id="ARBA00004571"/>
    </source>
</evidence>
<keyword evidence="6 11" id="KW-0798">TonB box</keyword>
<sequence length="779" mass="88455">MKYRILVLTAILFTACNLLHAQVQTGKLSGVIIDANNEETLVGANIYVEPLKKGTSTDKNGEFSIEVPAGHYRIVISYMGYRTRQEEVRISELKTKKLVIRLEPETQSLGEVVVTAKSEARQLREQAMPMSVISMQQLQGTVSNVQDVLSKTVGVTIRNTGGVGSSSRVSVRGLEGKRIGFFIDGSPMNDNSDFIDINDIPVDMIDRIEIYKGVVPARFGGSSVGGAVNIVIREYPPKYLDASYSIESFNTHKLSLVTKRNIATKGLEFGGGGFYTYSDNNYKMESPFEEGLIIKRNHDKFKKLAVAGSLKARKWWFDLVEFEPVFIHTFKEIQGIEYNIEKAHTYSDAFIFANKLEKENFLTEGLDMESNLAYAYTVFHMVDTAAYRYNWDGTTYPAVSEYGGEIGKWASNARNEKHTITHKLHLNYVINNNHSINLNSLFSFASGHPKDDLKNKVVGYKTNFRSTMASWIAGLGYDFRTDNDIFLNSLNVKYYMYGMNTHMSSIMSSEAEKVNMLKRDFGISNALRYRFTPDFMGKLSVGYDVRLPAESELLGDGYTVAPSGNLLPERNTSVNLGFLLDRTGKDASNLQVEVNTFYGYLENMIRFTGGYLQSQYQNFGKMRTLGVEVEVKADLTHWLYGYCNMTYQDLRDVRKFEPNTHITNPTKGSRMPNIPYLLANAGLEYHKENLFGGKGQNTRIFTDGSFVEEYFYDFEQSRFQERRIPRTFSANIGIEHSFMNGRFIISARMNNLTDARMMSEFNRPLPGRNWGVRLRYVLK</sequence>
<dbReference type="InterPro" id="IPR036942">
    <property type="entry name" value="Beta-barrel_TonB_sf"/>
</dbReference>
<dbReference type="PANTHER" id="PTHR30069:SF29">
    <property type="entry name" value="HEMOGLOBIN AND HEMOGLOBIN-HAPTOGLOBIN-BINDING PROTEIN 1-RELATED"/>
    <property type="match status" value="1"/>
</dbReference>
<evidence type="ECO:0000256" key="5">
    <source>
        <dbReference type="ARBA" id="ARBA00022729"/>
    </source>
</evidence>
<dbReference type="Pfam" id="PF07715">
    <property type="entry name" value="Plug"/>
    <property type="match status" value="1"/>
</dbReference>
<evidence type="ECO:0000256" key="9">
    <source>
        <dbReference type="ARBA" id="ARBA00023237"/>
    </source>
</evidence>
<proteinExistence type="inferred from homology"/>
<feature type="chain" id="PRO_5001476274" evidence="12">
    <location>
        <begin position="22"/>
        <end position="779"/>
    </location>
</feature>
<dbReference type="PATRIC" id="fig|1339315.3.peg.1328"/>
<dbReference type="EMBL" id="JGCY01000228">
    <property type="protein sequence ID" value="EXY75684.1"/>
    <property type="molecule type" value="Genomic_DNA"/>
</dbReference>
<dbReference type="PROSITE" id="PS52016">
    <property type="entry name" value="TONB_DEPENDENT_REC_3"/>
    <property type="match status" value="1"/>
</dbReference>
<comment type="similarity">
    <text evidence="10 11">Belongs to the TonB-dependent receptor family.</text>
</comment>
<keyword evidence="2 10" id="KW-0813">Transport</keyword>
<comment type="subcellular location">
    <subcellularLocation>
        <location evidence="1 10">Cell outer membrane</location>
        <topology evidence="1 10">Multi-pass membrane protein</topology>
    </subcellularLocation>
</comment>
<keyword evidence="8 15" id="KW-0675">Receptor</keyword>
<reference evidence="15 16" key="1">
    <citation type="submission" date="2014-02" db="EMBL/GenBank/DDBJ databases">
        <authorList>
            <person name="Sears C."/>
            <person name="Carroll K."/>
            <person name="Sack B.R."/>
            <person name="Qadri F."/>
            <person name="Myers L.L."/>
            <person name="Chung G.-T."/>
            <person name="Escheverria P."/>
            <person name="Fraser C.M."/>
            <person name="Sadzewicz L."/>
            <person name="Shefchek K.A."/>
            <person name="Tallon L."/>
            <person name="Das S.P."/>
            <person name="Daugherty S."/>
            <person name="Mongodin E.F."/>
        </authorList>
    </citation>
    <scope>NUCLEOTIDE SEQUENCE [LARGE SCALE GENOMIC DNA]</scope>
    <source>
        <strain evidence="16">3988T(B)14</strain>
    </source>
</reference>
<evidence type="ECO:0000256" key="12">
    <source>
        <dbReference type="SAM" id="SignalP"/>
    </source>
</evidence>
<protein>
    <submittedName>
        <fullName evidence="15">TonB-dependent Receptor Plug domain protein</fullName>
    </submittedName>
</protein>
<evidence type="ECO:0000256" key="8">
    <source>
        <dbReference type="ARBA" id="ARBA00023170"/>
    </source>
</evidence>
<feature type="signal peptide" evidence="12">
    <location>
        <begin position="1"/>
        <end position="21"/>
    </location>
</feature>
<dbReference type="AlphaFoldDB" id="A0A015SU66"/>
<organism evidence="15 16">
    <name type="scientific">Bacteroides fragilis str. 3988T(B)14</name>
    <dbReference type="NCBI Taxonomy" id="1339315"/>
    <lineage>
        <taxon>Bacteria</taxon>
        <taxon>Pseudomonadati</taxon>
        <taxon>Bacteroidota</taxon>
        <taxon>Bacteroidia</taxon>
        <taxon>Bacteroidales</taxon>
        <taxon>Bacteroidaceae</taxon>
        <taxon>Bacteroides</taxon>
    </lineage>
</organism>
<dbReference type="GO" id="GO:0009279">
    <property type="term" value="C:cell outer membrane"/>
    <property type="evidence" value="ECO:0007669"/>
    <property type="project" value="UniProtKB-SubCell"/>
</dbReference>